<accession>A0A371GE25</accession>
<gene>
    <name evidence="1" type="ORF">CR513_29572</name>
</gene>
<dbReference type="PANTHER" id="PTHR33223">
    <property type="entry name" value="CCHC-TYPE DOMAIN-CONTAINING PROTEIN"/>
    <property type="match status" value="1"/>
</dbReference>
<evidence type="ECO:0000313" key="1">
    <source>
        <dbReference type="EMBL" id="RDX88781.1"/>
    </source>
</evidence>
<comment type="caution">
    <text evidence="1">The sequence shown here is derived from an EMBL/GenBank/DDBJ whole genome shotgun (WGS) entry which is preliminary data.</text>
</comment>
<dbReference type="OrthoDB" id="1433060at2759"/>
<evidence type="ECO:0000313" key="2">
    <source>
        <dbReference type="Proteomes" id="UP000257109"/>
    </source>
</evidence>
<dbReference type="EMBL" id="QJKJ01005841">
    <property type="protein sequence ID" value="RDX88781.1"/>
    <property type="molecule type" value="Genomic_DNA"/>
</dbReference>
<evidence type="ECO:0008006" key="3">
    <source>
        <dbReference type="Google" id="ProtNLM"/>
    </source>
</evidence>
<reference evidence="1" key="1">
    <citation type="submission" date="2018-05" db="EMBL/GenBank/DDBJ databases">
        <title>Draft genome of Mucuna pruriens seed.</title>
        <authorList>
            <person name="Nnadi N.E."/>
            <person name="Vos R."/>
            <person name="Hasami M.H."/>
            <person name="Devisetty U.K."/>
            <person name="Aguiy J.C."/>
        </authorList>
    </citation>
    <scope>NUCLEOTIDE SEQUENCE [LARGE SCALE GENOMIC DNA]</scope>
    <source>
        <strain evidence="1">JCA_2017</strain>
    </source>
</reference>
<dbReference type="PANTHER" id="PTHR33223:SF8">
    <property type="entry name" value="OS04G0172440 PROTEIN"/>
    <property type="match status" value="1"/>
</dbReference>
<proteinExistence type="predicted"/>
<organism evidence="1 2">
    <name type="scientific">Mucuna pruriens</name>
    <name type="common">Velvet bean</name>
    <name type="synonym">Dolichos pruriens</name>
    <dbReference type="NCBI Taxonomy" id="157652"/>
    <lineage>
        <taxon>Eukaryota</taxon>
        <taxon>Viridiplantae</taxon>
        <taxon>Streptophyta</taxon>
        <taxon>Embryophyta</taxon>
        <taxon>Tracheophyta</taxon>
        <taxon>Spermatophyta</taxon>
        <taxon>Magnoliopsida</taxon>
        <taxon>eudicotyledons</taxon>
        <taxon>Gunneridae</taxon>
        <taxon>Pentapetalae</taxon>
        <taxon>rosids</taxon>
        <taxon>fabids</taxon>
        <taxon>Fabales</taxon>
        <taxon>Fabaceae</taxon>
        <taxon>Papilionoideae</taxon>
        <taxon>50 kb inversion clade</taxon>
        <taxon>NPAAA clade</taxon>
        <taxon>indigoferoid/millettioid clade</taxon>
        <taxon>Phaseoleae</taxon>
        <taxon>Mucuna</taxon>
    </lineage>
</organism>
<keyword evidence="2" id="KW-1185">Reference proteome</keyword>
<sequence>MEGGNQFRLEVVDLCLVPNVDLLADFKTPEFDKYKGSSYPRVHLAMFCWKMAAYIDDDKILVHCFQDSLTGAALNWARQNMEGLGGSLPETI</sequence>
<name>A0A371GE25_MUCPR</name>
<feature type="non-terminal residue" evidence="1">
    <location>
        <position position="1"/>
    </location>
</feature>
<dbReference type="AlphaFoldDB" id="A0A371GE25"/>
<protein>
    <recommendedName>
        <fullName evidence="3">Retrotransposon gag domain-containing protein</fullName>
    </recommendedName>
</protein>
<dbReference type="Proteomes" id="UP000257109">
    <property type="component" value="Unassembled WGS sequence"/>
</dbReference>